<organism evidence="6 7">
    <name type="scientific">Streptomyces cellulosae</name>
    <dbReference type="NCBI Taxonomy" id="1968"/>
    <lineage>
        <taxon>Bacteria</taxon>
        <taxon>Bacillati</taxon>
        <taxon>Actinomycetota</taxon>
        <taxon>Actinomycetes</taxon>
        <taxon>Kitasatosporales</taxon>
        <taxon>Streptomycetaceae</taxon>
        <taxon>Streptomyces</taxon>
    </lineage>
</organism>
<keyword evidence="2" id="KW-0238">DNA-binding</keyword>
<evidence type="ECO:0000256" key="1">
    <source>
        <dbReference type="ARBA" id="ARBA00023015"/>
    </source>
</evidence>
<protein>
    <submittedName>
        <fullName evidence="6">AraC family transcriptional regulator</fullName>
    </submittedName>
</protein>
<keyword evidence="3" id="KW-0804">Transcription</keyword>
<dbReference type="SUPFAM" id="SSF46689">
    <property type="entry name" value="Homeodomain-like"/>
    <property type="match status" value="1"/>
</dbReference>
<dbReference type="InterPro" id="IPR009057">
    <property type="entry name" value="Homeodomain-like_sf"/>
</dbReference>
<keyword evidence="1" id="KW-0805">Transcription regulation</keyword>
<accession>A0ABW7YBY3</accession>
<comment type="caution">
    <text evidence="6">The sequence shown here is derived from an EMBL/GenBank/DDBJ whole genome shotgun (WGS) entry which is preliminary data.</text>
</comment>
<keyword evidence="7" id="KW-1185">Reference proteome</keyword>
<feature type="region of interest" description="Disordered" evidence="4">
    <location>
        <begin position="1"/>
        <end position="29"/>
    </location>
</feature>
<reference evidence="6 7" key="1">
    <citation type="submission" date="2024-10" db="EMBL/GenBank/DDBJ databases">
        <title>The Natural Products Discovery Center: Release of the First 8490 Sequenced Strains for Exploring Actinobacteria Biosynthetic Diversity.</title>
        <authorList>
            <person name="Kalkreuter E."/>
            <person name="Kautsar S.A."/>
            <person name="Yang D."/>
            <person name="Bader C.D."/>
            <person name="Teijaro C.N."/>
            <person name="Fluegel L."/>
            <person name="Davis C.M."/>
            <person name="Simpson J.R."/>
            <person name="Lauterbach L."/>
            <person name="Steele A.D."/>
            <person name="Gui C."/>
            <person name="Meng S."/>
            <person name="Li G."/>
            <person name="Viehrig K."/>
            <person name="Ye F."/>
            <person name="Su P."/>
            <person name="Kiefer A.F."/>
            <person name="Nichols A."/>
            <person name="Cepeda A.J."/>
            <person name="Yan W."/>
            <person name="Fan B."/>
            <person name="Jiang Y."/>
            <person name="Adhikari A."/>
            <person name="Zheng C.-J."/>
            <person name="Schuster L."/>
            <person name="Cowan T.M."/>
            <person name="Smanski M.J."/>
            <person name="Chevrette M.G."/>
            <person name="De Carvalho L.P.S."/>
            <person name="Shen B."/>
        </authorList>
    </citation>
    <scope>NUCLEOTIDE SEQUENCE [LARGE SCALE GENOMIC DNA]</scope>
    <source>
        <strain evidence="6 7">NPDC051599</strain>
    </source>
</reference>
<dbReference type="Gene3D" id="1.10.10.60">
    <property type="entry name" value="Homeodomain-like"/>
    <property type="match status" value="1"/>
</dbReference>
<dbReference type="SMART" id="SM00342">
    <property type="entry name" value="HTH_ARAC"/>
    <property type="match status" value="1"/>
</dbReference>
<dbReference type="InterPro" id="IPR018060">
    <property type="entry name" value="HTH_AraC"/>
</dbReference>
<sequence>MSRKDKSLSPQGKYRNVSTKQTTSHDREDSFYRAGAEVTVAPPMLSPACLLTPEELDVRWRLAVRDRLASMDLQLTGPVKRFGSAEELDLGDLLITDWVCPQVEGTRGRNAVRQDDDALLLLAAKAGQQIIETSDETVILRPGTVLIMSTRTTGRFVIPDHLAKRTVRVPMSALSPFDAGGGAPGCLLLDTAQSPLANLLHGFLLIAGMIRASRTHIGDDEFLQLFRRRLEDWIIDHLAGGPIRVADLAAAHSVSPRTIHRAFASTGDTVGAVIRMHRLAAARGDLVNTNLCIAAIAHRWGFCDASHFGREFRREFSLSPGDYREAHGCA</sequence>
<evidence type="ECO:0000313" key="6">
    <source>
        <dbReference type="EMBL" id="MFI5679910.1"/>
    </source>
</evidence>
<proteinExistence type="predicted"/>
<feature type="domain" description="HTH araC/xylS-type" evidence="5">
    <location>
        <begin position="228"/>
        <end position="326"/>
    </location>
</feature>
<evidence type="ECO:0000313" key="7">
    <source>
        <dbReference type="Proteomes" id="UP001612415"/>
    </source>
</evidence>
<dbReference type="Pfam" id="PF12833">
    <property type="entry name" value="HTH_18"/>
    <property type="match status" value="1"/>
</dbReference>
<dbReference type="PROSITE" id="PS01124">
    <property type="entry name" value="HTH_ARAC_FAMILY_2"/>
    <property type="match status" value="1"/>
</dbReference>
<dbReference type="InterPro" id="IPR018062">
    <property type="entry name" value="HTH_AraC-typ_CS"/>
</dbReference>
<dbReference type="Proteomes" id="UP001612415">
    <property type="component" value="Unassembled WGS sequence"/>
</dbReference>
<dbReference type="PANTHER" id="PTHR46796">
    <property type="entry name" value="HTH-TYPE TRANSCRIPTIONAL ACTIVATOR RHAS-RELATED"/>
    <property type="match status" value="1"/>
</dbReference>
<name>A0ABW7YBY3_STRCE</name>
<dbReference type="PANTHER" id="PTHR46796:SF6">
    <property type="entry name" value="ARAC SUBFAMILY"/>
    <property type="match status" value="1"/>
</dbReference>
<dbReference type="EMBL" id="JBITDC010000017">
    <property type="protein sequence ID" value="MFI5679910.1"/>
    <property type="molecule type" value="Genomic_DNA"/>
</dbReference>
<dbReference type="RefSeq" id="WP_398660327.1">
    <property type="nucleotide sequence ID" value="NZ_JBITDC010000017.1"/>
</dbReference>
<dbReference type="PRINTS" id="PR00032">
    <property type="entry name" value="HTHARAC"/>
</dbReference>
<evidence type="ECO:0000256" key="3">
    <source>
        <dbReference type="ARBA" id="ARBA00023163"/>
    </source>
</evidence>
<evidence type="ECO:0000256" key="4">
    <source>
        <dbReference type="SAM" id="MobiDB-lite"/>
    </source>
</evidence>
<dbReference type="PROSITE" id="PS00041">
    <property type="entry name" value="HTH_ARAC_FAMILY_1"/>
    <property type="match status" value="1"/>
</dbReference>
<gene>
    <name evidence="6" type="ORF">ACIA8P_35675</name>
</gene>
<dbReference type="InterPro" id="IPR050204">
    <property type="entry name" value="AraC_XylS_family_regulators"/>
</dbReference>
<evidence type="ECO:0000256" key="2">
    <source>
        <dbReference type="ARBA" id="ARBA00023125"/>
    </source>
</evidence>
<dbReference type="InterPro" id="IPR020449">
    <property type="entry name" value="Tscrpt_reg_AraC-type_HTH"/>
</dbReference>
<evidence type="ECO:0000259" key="5">
    <source>
        <dbReference type="PROSITE" id="PS01124"/>
    </source>
</evidence>